<dbReference type="STRING" id="576137.A0A1L7XRP2"/>
<dbReference type="Proteomes" id="UP000184330">
    <property type="component" value="Unassembled WGS sequence"/>
</dbReference>
<gene>
    <name evidence="2" type="ORF">PAC_17517</name>
</gene>
<dbReference type="PANTHER" id="PTHR36847:SF1">
    <property type="entry name" value="AMIDOLIGASE ENZYME"/>
    <property type="match status" value="1"/>
</dbReference>
<dbReference type="AlphaFoldDB" id="A0A1L7XRP2"/>
<reference evidence="2 3" key="1">
    <citation type="submission" date="2016-03" db="EMBL/GenBank/DDBJ databases">
        <authorList>
            <person name="Ploux O."/>
        </authorList>
    </citation>
    <scope>NUCLEOTIDE SEQUENCE [LARGE SCALE GENOMIC DNA]</scope>
    <source>
        <strain evidence="2 3">UAMH 11012</strain>
    </source>
</reference>
<feature type="region of interest" description="Disordered" evidence="1">
    <location>
        <begin position="1"/>
        <end position="21"/>
    </location>
</feature>
<protein>
    <recommendedName>
        <fullName evidence="4">Amidoligase enzyme</fullName>
    </recommendedName>
</protein>
<dbReference type="Pfam" id="PF12224">
    <property type="entry name" value="Amidoligase_2"/>
    <property type="match status" value="1"/>
</dbReference>
<dbReference type="EMBL" id="FJOG01000045">
    <property type="protein sequence ID" value="CZR67618.1"/>
    <property type="molecule type" value="Genomic_DNA"/>
</dbReference>
<keyword evidence="3" id="KW-1185">Reference proteome</keyword>
<accession>A0A1L7XRP2</accession>
<dbReference type="OrthoDB" id="412402at2759"/>
<name>A0A1L7XRP2_9HELO</name>
<evidence type="ECO:0008006" key="4">
    <source>
        <dbReference type="Google" id="ProtNLM"/>
    </source>
</evidence>
<sequence>MSSSFSVFSPLDDPGGQAKADASIPSFGIELEFLVDLLPDGTPDPDPNDSRTRTGIFPFPLEAQQHIAKNLNSEFEDCTYMTTKELVQPFWAFTPSGNIDSKAEEDAFGRSAYGEWAVKGDISVEDHEKGATPYQYIAIEVVSPSYLFGANSIADVQRVAEHLAKTYKTKLNNTCKIHIHISCQHADFSLRHLKNIMAILWTFEKRFYQLVSEDRSNNMAYTGALNTGSRLGEEVASAAEGLERILAAESVGDLAHMLTDPTWIRLGFNIRDLNTQCTKSFIRKTTLEIRIHEGTLDPEEISNWAILFNRLSKFADSVNTENLNLWLRQHINDAEEDYDVFQLLRALKMPLHANYYAGKTVGRLGEEEKDIPLYKAAIVDTQR</sequence>
<evidence type="ECO:0000313" key="2">
    <source>
        <dbReference type="EMBL" id="CZR67618.1"/>
    </source>
</evidence>
<organism evidence="2 3">
    <name type="scientific">Phialocephala subalpina</name>
    <dbReference type="NCBI Taxonomy" id="576137"/>
    <lineage>
        <taxon>Eukaryota</taxon>
        <taxon>Fungi</taxon>
        <taxon>Dikarya</taxon>
        <taxon>Ascomycota</taxon>
        <taxon>Pezizomycotina</taxon>
        <taxon>Leotiomycetes</taxon>
        <taxon>Helotiales</taxon>
        <taxon>Mollisiaceae</taxon>
        <taxon>Phialocephala</taxon>
        <taxon>Phialocephala fortinii species complex</taxon>
    </lineage>
</organism>
<evidence type="ECO:0000313" key="3">
    <source>
        <dbReference type="Proteomes" id="UP000184330"/>
    </source>
</evidence>
<proteinExistence type="predicted"/>
<dbReference type="PANTHER" id="PTHR36847">
    <property type="entry name" value="AMIDOLIGASE ENZYME"/>
    <property type="match status" value="1"/>
</dbReference>
<evidence type="ECO:0000256" key="1">
    <source>
        <dbReference type="SAM" id="MobiDB-lite"/>
    </source>
</evidence>
<dbReference type="InterPro" id="IPR022025">
    <property type="entry name" value="Amidoligase_2"/>
</dbReference>